<protein>
    <recommendedName>
        <fullName evidence="2 7">Beta-lactamase</fullName>
        <ecNumber evidence="2 7">3.5.2.6</ecNumber>
    </recommendedName>
</protein>
<evidence type="ECO:0000256" key="8">
    <source>
        <dbReference type="SAM" id="MobiDB-lite"/>
    </source>
</evidence>
<comment type="similarity">
    <text evidence="1 7">Belongs to the class-D beta-lactamase family.</text>
</comment>
<dbReference type="EC" id="3.5.2.6" evidence="2 7"/>
<evidence type="ECO:0000313" key="11">
    <source>
        <dbReference type="Proteomes" id="UP000240542"/>
    </source>
</evidence>
<dbReference type="GO" id="GO:0008658">
    <property type="term" value="F:penicillin binding"/>
    <property type="evidence" value="ECO:0007669"/>
    <property type="project" value="InterPro"/>
</dbReference>
<reference evidence="10 11" key="1">
    <citation type="submission" date="2018-03" db="EMBL/GenBank/DDBJ databases">
        <title>Genomic Encyclopedia of Archaeal and Bacterial Type Strains, Phase II (KMG-II): from individual species to whole genera.</title>
        <authorList>
            <person name="Goeker M."/>
        </authorList>
    </citation>
    <scope>NUCLEOTIDE SEQUENCE [LARGE SCALE GENOMIC DNA]</scope>
    <source>
        <strain evidence="10 11">DSM 45312</strain>
    </source>
</reference>
<dbReference type="RefSeq" id="WP_170134353.1">
    <property type="nucleotide sequence ID" value="NZ_PYGA01000027.1"/>
</dbReference>
<keyword evidence="11" id="KW-1185">Reference proteome</keyword>
<comment type="catalytic activity">
    <reaction evidence="7">
        <text>a beta-lactam + H2O = a substituted beta-amino acid</text>
        <dbReference type="Rhea" id="RHEA:20401"/>
        <dbReference type="ChEBI" id="CHEBI:15377"/>
        <dbReference type="ChEBI" id="CHEBI:35627"/>
        <dbReference type="ChEBI" id="CHEBI:140347"/>
        <dbReference type="EC" id="3.5.2.6"/>
    </reaction>
</comment>
<accession>A0A2P8CW18</accession>
<evidence type="ECO:0000256" key="1">
    <source>
        <dbReference type="ARBA" id="ARBA00007898"/>
    </source>
</evidence>
<keyword evidence="3" id="KW-0732">Signal</keyword>
<evidence type="ECO:0000256" key="4">
    <source>
        <dbReference type="ARBA" id="ARBA00022801"/>
    </source>
</evidence>
<evidence type="ECO:0000259" key="9">
    <source>
        <dbReference type="Pfam" id="PF00905"/>
    </source>
</evidence>
<organism evidence="10 11">
    <name type="scientific">Murinocardiopsis flavida</name>
    <dbReference type="NCBI Taxonomy" id="645275"/>
    <lineage>
        <taxon>Bacteria</taxon>
        <taxon>Bacillati</taxon>
        <taxon>Actinomycetota</taxon>
        <taxon>Actinomycetes</taxon>
        <taxon>Streptosporangiales</taxon>
        <taxon>Nocardiopsidaceae</taxon>
        <taxon>Murinocardiopsis</taxon>
    </lineage>
</organism>
<dbReference type="Pfam" id="PF00905">
    <property type="entry name" value="Transpeptidase"/>
    <property type="match status" value="1"/>
</dbReference>
<evidence type="ECO:0000313" key="10">
    <source>
        <dbReference type="EMBL" id="PSK89147.1"/>
    </source>
</evidence>
<evidence type="ECO:0000256" key="6">
    <source>
        <dbReference type="PIRSR" id="PIRSR602137-50"/>
    </source>
</evidence>
<dbReference type="GO" id="GO:0017001">
    <property type="term" value="P:antibiotic catabolic process"/>
    <property type="evidence" value="ECO:0007669"/>
    <property type="project" value="InterPro"/>
</dbReference>
<dbReference type="InterPro" id="IPR001460">
    <property type="entry name" value="PCN-bd_Tpept"/>
</dbReference>
<feature type="modified residue" description="N6-carboxylysine" evidence="6">
    <location>
        <position position="112"/>
    </location>
</feature>
<sequence>MPSTDTRPAASSRAHGAPVPRTVTRLAAAAVVLSLGLAACSSASTGAPGGSSKGEKPDEAAAGPQVREDLEKVFADAGIKGTFAALDSGTGKLTVVHPDEVEQQEFPASTFKIPNSLISLQAGAVADADEVVPYGGEPQRLPEWEHDMSIRDALPISAFPIYQELARRVGHEDMGTWVERFDYGTKDIGGEDDIDEFWLRGPLKISAEEQVRFLDKAVHGDLPVDDEHIETLREIMDQKVDDPEGRDLYWKSGWAEGPDPMVGWMVGWVEDGDRTTAFALRLEMETDEQAELRKTMARDLLDRMKILPESA</sequence>
<feature type="domain" description="Penicillin-binding protein transpeptidase" evidence="9">
    <location>
        <begin position="101"/>
        <end position="301"/>
    </location>
</feature>
<dbReference type="Gene3D" id="3.40.710.10">
    <property type="entry name" value="DD-peptidase/beta-lactamase superfamily"/>
    <property type="match status" value="1"/>
</dbReference>
<evidence type="ECO:0000256" key="5">
    <source>
        <dbReference type="ARBA" id="ARBA00023251"/>
    </source>
</evidence>
<proteinExistence type="inferred from homology"/>
<dbReference type="InterPro" id="IPR002137">
    <property type="entry name" value="Beta-lactam_class-D_AS"/>
</dbReference>
<dbReference type="GO" id="GO:0046677">
    <property type="term" value="P:response to antibiotic"/>
    <property type="evidence" value="ECO:0007669"/>
    <property type="project" value="UniProtKB-UniRule"/>
</dbReference>
<dbReference type="SUPFAM" id="SSF56601">
    <property type="entry name" value="beta-lactamase/transpeptidase-like"/>
    <property type="match status" value="1"/>
</dbReference>
<feature type="active site" description="Acyl-ester intermediate" evidence="6">
    <location>
        <position position="109"/>
    </location>
</feature>
<keyword evidence="5 7" id="KW-0046">Antibiotic resistance</keyword>
<keyword evidence="4 7" id="KW-0378">Hydrolase</keyword>
<dbReference type="AlphaFoldDB" id="A0A2P8CW18"/>
<dbReference type="Proteomes" id="UP000240542">
    <property type="component" value="Unassembled WGS sequence"/>
</dbReference>
<evidence type="ECO:0000256" key="2">
    <source>
        <dbReference type="ARBA" id="ARBA00012865"/>
    </source>
</evidence>
<dbReference type="InterPro" id="IPR012338">
    <property type="entry name" value="Beta-lactam/transpept-like"/>
</dbReference>
<feature type="region of interest" description="Disordered" evidence="8">
    <location>
        <begin position="1"/>
        <end position="20"/>
    </location>
</feature>
<comment type="caution">
    <text evidence="10">The sequence shown here is derived from an EMBL/GenBank/DDBJ whole genome shotgun (WGS) entry which is preliminary data.</text>
</comment>
<dbReference type="PROSITE" id="PS00337">
    <property type="entry name" value="BETA_LACTAMASE_D"/>
    <property type="match status" value="1"/>
</dbReference>
<name>A0A2P8CW18_9ACTN</name>
<feature type="region of interest" description="Disordered" evidence="8">
    <location>
        <begin position="42"/>
        <end position="65"/>
    </location>
</feature>
<evidence type="ECO:0000256" key="3">
    <source>
        <dbReference type="ARBA" id="ARBA00022729"/>
    </source>
</evidence>
<gene>
    <name evidence="10" type="ORF">CLV63_12720</name>
</gene>
<evidence type="ECO:0000256" key="7">
    <source>
        <dbReference type="RuleBase" id="RU361140"/>
    </source>
</evidence>
<dbReference type="GO" id="GO:0008800">
    <property type="term" value="F:beta-lactamase activity"/>
    <property type="evidence" value="ECO:0007669"/>
    <property type="project" value="UniProtKB-UniRule"/>
</dbReference>
<dbReference type="EMBL" id="PYGA01000027">
    <property type="protein sequence ID" value="PSK89147.1"/>
    <property type="molecule type" value="Genomic_DNA"/>
</dbReference>